<dbReference type="InterPro" id="IPR000182">
    <property type="entry name" value="GNAT_dom"/>
</dbReference>
<proteinExistence type="predicted"/>
<accession>A0AB39CE28</accession>
<feature type="domain" description="N-acetyltransferase" evidence="1">
    <location>
        <begin position="3"/>
        <end position="146"/>
    </location>
</feature>
<dbReference type="PROSITE" id="PS51186">
    <property type="entry name" value="GNAT"/>
    <property type="match status" value="1"/>
</dbReference>
<dbReference type="InterPro" id="IPR016181">
    <property type="entry name" value="Acyl_CoA_acyltransferase"/>
</dbReference>
<evidence type="ECO:0000259" key="1">
    <source>
        <dbReference type="PROSITE" id="PS51186"/>
    </source>
</evidence>
<evidence type="ECO:0000313" key="2">
    <source>
        <dbReference type="EMBL" id="XDJ15106.1"/>
    </source>
</evidence>
<sequence>MDIDYQTFEAGDFTCLPAMSNGCAASIGYIADHIPRKDSVVVLATGIDAEGKQEVAGYILATANHDGVFIHNVHVQEIYRRNYVATGMLTHLVDMVDHGMGSRPIKLFVADNNAAGIACYLANGFHQQARIPNCREANVATLLMTL</sequence>
<reference evidence="2" key="1">
    <citation type="submission" date="2024-07" db="EMBL/GenBank/DDBJ databases">
        <authorList>
            <person name="Bringhurst R.M."/>
            <person name="Homer T.E."/>
        </authorList>
    </citation>
    <scope>NUCLEOTIDE SEQUENCE</scope>
</reference>
<protein>
    <recommendedName>
        <fullName evidence="1">N-acetyltransferase domain-containing protein</fullName>
    </recommendedName>
</protein>
<dbReference type="GO" id="GO:0016747">
    <property type="term" value="F:acyltransferase activity, transferring groups other than amino-acyl groups"/>
    <property type="evidence" value="ECO:0007669"/>
    <property type="project" value="InterPro"/>
</dbReference>
<dbReference type="SUPFAM" id="SSF55729">
    <property type="entry name" value="Acyl-CoA N-acyltransferases (Nat)"/>
    <property type="match status" value="1"/>
</dbReference>
<dbReference type="EMBL" id="PQ015379">
    <property type="protein sequence ID" value="XDJ15106.1"/>
    <property type="molecule type" value="Genomic_DNA"/>
</dbReference>
<dbReference type="Pfam" id="PF00583">
    <property type="entry name" value="Acetyltransf_1"/>
    <property type="match status" value="1"/>
</dbReference>
<organism evidence="2">
    <name type="scientific">Pseudomonas phage HRDY3</name>
    <dbReference type="NCBI Taxonomy" id="3236930"/>
    <lineage>
        <taxon>Viruses</taxon>
    </lineage>
</organism>
<dbReference type="Gene3D" id="3.40.630.30">
    <property type="match status" value="1"/>
</dbReference>
<name>A0AB39CE28_9VIRU</name>